<dbReference type="InterPro" id="IPR047650">
    <property type="entry name" value="Transpos_IS110"/>
</dbReference>
<dbReference type="Pfam" id="PF01548">
    <property type="entry name" value="DEDD_Tnp_IS110"/>
    <property type="match status" value="1"/>
</dbReference>
<feature type="domain" description="Transposase IS110-like N-terminal" evidence="2">
    <location>
        <begin position="7"/>
        <end position="145"/>
    </location>
</feature>
<organism evidence="3 4">
    <name type="scientific">Pollutimonas nitritireducens</name>
    <dbReference type="NCBI Taxonomy" id="2045209"/>
    <lineage>
        <taxon>Bacteria</taxon>
        <taxon>Pseudomonadati</taxon>
        <taxon>Pseudomonadota</taxon>
        <taxon>Betaproteobacteria</taxon>
        <taxon>Burkholderiales</taxon>
        <taxon>Alcaligenaceae</taxon>
        <taxon>Pollutimonas</taxon>
    </lineage>
</organism>
<dbReference type="AlphaFoldDB" id="A0A2N4UAB8"/>
<dbReference type="PANTHER" id="PTHR33055">
    <property type="entry name" value="TRANSPOSASE FOR INSERTION SEQUENCE ELEMENT IS1111A"/>
    <property type="match status" value="1"/>
</dbReference>
<dbReference type="NCBIfam" id="NF033542">
    <property type="entry name" value="transpos_IS110"/>
    <property type="match status" value="1"/>
</dbReference>
<evidence type="ECO:0000313" key="3">
    <source>
        <dbReference type="EMBL" id="PLC51972.1"/>
    </source>
</evidence>
<dbReference type="GO" id="GO:0003677">
    <property type="term" value="F:DNA binding"/>
    <property type="evidence" value="ECO:0007669"/>
    <property type="project" value="InterPro"/>
</dbReference>
<keyword evidence="1" id="KW-0175">Coiled coil</keyword>
<feature type="non-terminal residue" evidence="3">
    <location>
        <position position="224"/>
    </location>
</feature>
<dbReference type="OrthoDB" id="5289737at2"/>
<protein>
    <submittedName>
        <fullName evidence="3">IS110 family transposase</fullName>
    </submittedName>
</protein>
<keyword evidence="4" id="KW-1185">Reference proteome</keyword>
<dbReference type="InterPro" id="IPR002525">
    <property type="entry name" value="Transp_IS110-like_N"/>
</dbReference>
<proteinExistence type="predicted"/>
<dbReference type="EMBL" id="PDNV01000035">
    <property type="protein sequence ID" value="PLC51972.1"/>
    <property type="molecule type" value="Genomic_DNA"/>
</dbReference>
<comment type="caution">
    <text evidence="3">The sequence shown here is derived from an EMBL/GenBank/DDBJ whole genome shotgun (WGS) entry which is preliminary data.</text>
</comment>
<accession>A0A2N4UAB8</accession>
<gene>
    <name evidence="3" type="ORF">CR155_20600</name>
</gene>
<feature type="coiled-coil region" evidence="1">
    <location>
        <begin position="180"/>
        <end position="214"/>
    </location>
</feature>
<reference evidence="3 4" key="1">
    <citation type="submission" date="2017-10" db="EMBL/GenBank/DDBJ databases">
        <title>Two draft genome sequences of Pusillimonas sp. strains isolated from a nitrate- and radionuclide-contaminated groundwater in Russia.</title>
        <authorList>
            <person name="Grouzdev D.S."/>
            <person name="Tourova T.P."/>
            <person name="Goeva M.A."/>
            <person name="Babich T.L."/>
            <person name="Sokolova D.S."/>
            <person name="Abdullin R."/>
            <person name="Poltaraus A.B."/>
            <person name="Toshchakov S.V."/>
            <person name="Nazina T.N."/>
        </authorList>
    </citation>
    <scope>NUCLEOTIDE SEQUENCE [LARGE SCALE GENOMIC DNA]</scope>
    <source>
        <strain evidence="3 4">JR1/69-2-13</strain>
    </source>
</reference>
<dbReference type="GO" id="GO:0004803">
    <property type="term" value="F:transposase activity"/>
    <property type="evidence" value="ECO:0007669"/>
    <property type="project" value="InterPro"/>
</dbReference>
<dbReference type="PANTHER" id="PTHR33055:SF3">
    <property type="entry name" value="PUTATIVE TRANSPOSASE FOR IS117-RELATED"/>
    <property type="match status" value="1"/>
</dbReference>
<dbReference type="GO" id="GO:0006313">
    <property type="term" value="P:DNA transposition"/>
    <property type="evidence" value="ECO:0007669"/>
    <property type="project" value="InterPro"/>
</dbReference>
<sequence length="224" mass="25070">MNITTFGLDIAKNVMQVHWVDGQTGEIGRRALKRSQLASFFARQAQCRIVLEACGSGHYWGRTFSALGHEVQLIHARHVRPYVRGNKNDAADAQAIWSAAQQPDMRWVPLKSEQQQAVLSLHRVRSQWIKVRTQTVNGLRGLLYEFGVLLPGGRQAGVKAIGTCRTEIDAKVPALMHGLIDGQLRMLHQIEERIDAIEDELQGLERQLDSARRVRQIPGVGLLG</sequence>
<evidence type="ECO:0000256" key="1">
    <source>
        <dbReference type="SAM" id="Coils"/>
    </source>
</evidence>
<dbReference type="Proteomes" id="UP000234328">
    <property type="component" value="Unassembled WGS sequence"/>
</dbReference>
<dbReference type="RefSeq" id="WP_102071923.1">
    <property type="nucleotide sequence ID" value="NZ_PDNV01000035.1"/>
</dbReference>
<name>A0A2N4UAB8_9BURK</name>
<evidence type="ECO:0000313" key="4">
    <source>
        <dbReference type="Proteomes" id="UP000234328"/>
    </source>
</evidence>
<evidence type="ECO:0000259" key="2">
    <source>
        <dbReference type="Pfam" id="PF01548"/>
    </source>
</evidence>